<feature type="coiled-coil region" evidence="1">
    <location>
        <begin position="334"/>
        <end position="447"/>
    </location>
</feature>
<evidence type="ECO:0000256" key="1">
    <source>
        <dbReference type="SAM" id="Coils"/>
    </source>
</evidence>
<comment type="caution">
    <text evidence="4">The sequence shown here is derived from an EMBL/GenBank/DDBJ whole genome shotgun (WGS) entry which is preliminary data.</text>
</comment>
<dbReference type="Proteomes" id="UP000782312">
    <property type="component" value="Unassembled WGS sequence"/>
</dbReference>
<name>A0A932HZA7_UNCTE</name>
<protein>
    <submittedName>
        <fullName evidence="4">DUF2326 domain-containing protein</fullName>
    </submittedName>
</protein>
<dbReference type="Gene3D" id="3.40.50.300">
    <property type="entry name" value="P-loop containing nucleotide triphosphate hydrolases"/>
    <property type="match status" value="1"/>
</dbReference>
<dbReference type="InterPro" id="IPR027417">
    <property type="entry name" value="P-loop_NTPase"/>
</dbReference>
<dbReference type="Pfam" id="PF10088">
    <property type="entry name" value="DUF2326"/>
    <property type="match status" value="1"/>
</dbReference>
<feature type="domain" description="DUF2326" evidence="2">
    <location>
        <begin position="452"/>
        <end position="587"/>
    </location>
</feature>
<keyword evidence="1" id="KW-0175">Coiled coil</keyword>
<evidence type="ECO:0000259" key="2">
    <source>
        <dbReference type="Pfam" id="PF10088"/>
    </source>
</evidence>
<sequence>MIREIISDLGSFKPLRFREGLNIILADKTDKSTDRQSRNGAGKSSIIEIIHFLFGGEAGKGSIFRTQALQDHTFFIDFDLGDEKTTIGRSGQKPADIQILHGSTGKWPYQPRQNKKYSHPIISNVHWRETLGNITFGLDVHQEIGKSPFEPTFRQLFSYFVRRHSSGAFHEPQSQNSKQQSWDIQVALSFLLGLDWTIPRRFQELRIKERTIKELRKGIKEGGFVGFLEAAADIRTRVTLTEARVRRFQTALAEFRVVPEYSALEREANEITARIRSHSDDNTTDRALAAKLEEAFHQEDPPGVAQLGQVYKEAGVILPEKVTKRFEDVIKFHQAIIENRRAHLQSEIDQANRRIAGREREMAERETRRAQIMGILRSGGALEHYTKIQEELARSEGEAQSLRQSLMLAEDLENRQTSVAIERTQLLQRLQEDHHEQEETIRNAIIKFGELSSELYERAGNLVISTSEGGPRFEVKIEGARSRGITNMQIFCFDMMLMALNAERGLGPGFLVHDSHLFDGVDERQVANALQIGSEKAKEHNFQYIVTMNSDALPKEGFRHDFNVRDFVIEPQLTDETETGGLFGIRFG</sequence>
<proteinExistence type="predicted"/>
<evidence type="ECO:0000313" key="5">
    <source>
        <dbReference type="Proteomes" id="UP000782312"/>
    </source>
</evidence>
<dbReference type="InterPro" id="IPR018760">
    <property type="entry name" value="DUF2326"/>
</dbReference>
<dbReference type="AlphaFoldDB" id="A0A932HZA7"/>
<reference evidence="4" key="1">
    <citation type="submission" date="2020-07" db="EMBL/GenBank/DDBJ databases">
        <title>Huge and variable diversity of episymbiotic CPR bacteria and DPANN archaea in groundwater ecosystems.</title>
        <authorList>
            <person name="He C.Y."/>
            <person name="Keren R."/>
            <person name="Whittaker M."/>
            <person name="Farag I.F."/>
            <person name="Doudna J."/>
            <person name="Cate J.H.D."/>
            <person name="Banfield J.F."/>
        </authorList>
    </citation>
    <scope>NUCLEOTIDE SEQUENCE</scope>
    <source>
        <strain evidence="4">NC_groundwater_763_Ag_S-0.2um_68_21</strain>
    </source>
</reference>
<evidence type="ECO:0000313" key="4">
    <source>
        <dbReference type="EMBL" id="MBI3128475.1"/>
    </source>
</evidence>
<dbReference type="EMBL" id="JACPUR010000030">
    <property type="protein sequence ID" value="MBI3128475.1"/>
    <property type="molecule type" value="Genomic_DNA"/>
</dbReference>
<organism evidence="4 5">
    <name type="scientific">Tectimicrobiota bacterium</name>
    <dbReference type="NCBI Taxonomy" id="2528274"/>
    <lineage>
        <taxon>Bacteria</taxon>
        <taxon>Pseudomonadati</taxon>
        <taxon>Nitrospinota/Tectimicrobiota group</taxon>
        <taxon>Candidatus Tectimicrobiota</taxon>
    </lineage>
</organism>
<dbReference type="InterPro" id="IPR046919">
    <property type="entry name" value="ABC-3C_CTD10"/>
</dbReference>
<dbReference type="Pfam" id="PF20275">
    <property type="entry name" value="CTD10"/>
    <property type="match status" value="1"/>
</dbReference>
<feature type="domain" description="ABC-three component systems C-terminal" evidence="3">
    <location>
        <begin position="291"/>
        <end position="408"/>
    </location>
</feature>
<gene>
    <name evidence="4" type="ORF">HYZ11_12790</name>
</gene>
<accession>A0A932HZA7</accession>
<evidence type="ECO:0000259" key="3">
    <source>
        <dbReference type="Pfam" id="PF20275"/>
    </source>
</evidence>